<dbReference type="InterPro" id="IPR011047">
    <property type="entry name" value="Quinoprotein_ADH-like_sf"/>
</dbReference>
<comment type="caution">
    <text evidence="6">The sequence shown here is derived from an EMBL/GenBank/DDBJ whole genome shotgun (WGS) entry which is preliminary data.</text>
</comment>
<feature type="region of interest" description="Disordered" evidence="4">
    <location>
        <begin position="1824"/>
        <end position="1922"/>
    </location>
</feature>
<feature type="repeat" description="WD" evidence="3">
    <location>
        <begin position="1277"/>
        <end position="1318"/>
    </location>
</feature>
<feature type="compositionally biased region" description="Low complexity" evidence="4">
    <location>
        <begin position="1042"/>
        <end position="1053"/>
    </location>
</feature>
<feature type="repeat" description="WD" evidence="3">
    <location>
        <begin position="1445"/>
        <end position="1487"/>
    </location>
</feature>
<dbReference type="Pfam" id="PF22215">
    <property type="entry name" value="MLKL_N"/>
    <property type="match status" value="1"/>
</dbReference>
<feature type="compositionally biased region" description="Low complexity" evidence="4">
    <location>
        <begin position="1825"/>
        <end position="1838"/>
    </location>
</feature>
<dbReference type="PROSITE" id="PS50893">
    <property type="entry name" value="ABC_TRANSPORTER_2"/>
    <property type="match status" value="1"/>
</dbReference>
<feature type="compositionally biased region" description="Basic and acidic residues" evidence="4">
    <location>
        <begin position="1796"/>
        <end position="1812"/>
    </location>
</feature>
<dbReference type="SUPFAM" id="SSF52540">
    <property type="entry name" value="P-loop containing nucleoside triphosphate hydrolases"/>
    <property type="match status" value="1"/>
</dbReference>
<dbReference type="InterPro" id="IPR017871">
    <property type="entry name" value="ABC_transporter-like_CS"/>
</dbReference>
<feature type="repeat" description="WD" evidence="3">
    <location>
        <begin position="1531"/>
        <end position="1572"/>
    </location>
</feature>
<evidence type="ECO:0000313" key="7">
    <source>
        <dbReference type="Proteomes" id="UP000650467"/>
    </source>
</evidence>
<keyword evidence="1 3" id="KW-0853">WD repeat</keyword>
<sequence length="2155" mass="227789">MAMMEVIKLRMQPLLEGGDLRTDMEDCVAELTMAAAGGQRVSQVLWSMHECGKSGAGLLAEAARIFKVAPNLLAASLDTLQDTRSLAPATSQLPGVMDGVMDVIDSVLDSLETLPMGVGSALNLIKTVLRRVQGVQVNKRACGQLHSLVEGVGGTLARYVLRASQQQLKELEGPLAALTEHLKEADALLERFGEGSWLRNFMLSNLATSELAEMHAKIQMGMQHLNLDISLQQHAATASSSSKIEIANTASYDAHDELRAAEAAVIAAAGGRAQGVASAAEAIKVLQGQGQLGIAEVARCFGVTEAVLRTELEGVRDILQDVARVVQVTDMKVDRIQVTLEQIQAENENFQVPTNLAAFLRQFWKEHVGLLKAVQWEALKALLRAIFEDDVQRCGKMLHGLLAPPSAAASVLVPAAAAADVDPVEVFLDLTLLPLLDVDRDQIITVQELYVFQVKCQMMAKRWQPPPTLPTLNSFGSFMRMVAVAEVKRHSAAAGGAPASQQPAGGGGQQQQQAVSAEQLAVTSFLAAAVVKEGASILQSYALKDLLQDYLEGSRQWMYDKLTTWLTRTQQQQAANKVAANGNGGHQHQPSATPAASSRSHGQQAQPHVFLLLAEAGVGKSVFTASLVHLRLPLLCMDNCIVAHHFFRVGQRRAQGRAMLVSLAAQLARSLPGMAAALMASLEDQAAKQEGGVLQGDWLSQLPLSQAFEWLLEAPLNLVHQQQQQAAAAGGAAPSLLQPALTVLLVLDALDEADSDGAGWIPVAQMLAARFRRLPPCVRLVCTGRPEVQELFDEGWRQEWIKPQDMRNSADLQTHIERGLASHPYVEEADRAAAVQVLLRKSEGRFIYCKYIFKTLQARLEDGEAAPVMWSLPELEQLPHGLAGVYAYELDRVAGALLSEGKTQLLELLRARLLPALAVMQEPLTVSELVLLMGGEDAAVGKSSSMAEVGLLLSLISTLYPQRTGAADGLARAAPYHKSVRDFLLQQQQQPVAAAGQQWQVEEAAAHAAVAQALARACGVEPGRGAREQLCQAAKAGTGDGSPSSSSSSSPNSELMQLPPYALRHMFSHVTNGLPATACILDTVVRDYALIASIFAEGAGFNAMRAARSIIMTDSQHLTHMGKDGVRWLLQCGSAINTGALPIMEALKAPTGTAVFMEARSWFQKRFGDMCPWVPSQRAFGASEHWSSCVLVCTGHSGAVNGVCFSPDGCSIVSGGDDKTLRVWDASTGEYKATLSGHSGSVTSVCFSPDGRSIVSGSFDKTLRVWNAFSGECKATLSGHSRSVTSACFSPDGCSIVSGSWDNTLRVWDASSGECKATLSGHTGVVTSVCFSPDGCSIVSGSDDNTLHVWDVCSGECKATLSGHSGSVRSTCFSPDGCSIVSGSDDKTLRVWDASSWGCKATLSGHSRSVTSACFGPDGCSIVSGSWDNTLRVWDAFSGECKATLSGHSGSVTSVRFSPADGRSIVSGSFDKTLHLWDAFRGECKATRISGHNGAVRSACVSPDGRSIVSGSFDKTLRVWDASSGECKATLSGHSGSVRSACVSPEGRSIVSGSDDNTLRVWDASNGEYKATLSGHRESVTSVCFSPADGRSIIVSGSDDNTLRVWDASSGECKATLSGHSSVVTSVCFSPDGHSIVSGSDDSTLRLWDASDAFSGDRGECKATLSGHSGSVRSVGFSPDGRLIVSGGDDKTLRVWDASSGECKATLRGHSDLVTNVCFSPDGKLIVSGSGDKTLRVWDVCSGECKATLSGHSRSVRSACFSPDGRFIVSGSDDKTLRVWDAFSSRSMATLISSGHGDRAKSMRFSPDGHDLPAEAQLLRPVVQGSKEASAPGSAGPADGDKPDRTKVAAAAAATDGDKPDRIKATAPPTDGDKPDRTKAAAVAASTGGSKPDRSKTQARAVEDGKQQGGAADPQQPGGGAEEVAVDVEAEQKPALDAKVVDGGANFSLGQRQLFCLARAMLRKSRVLMLDEATASVDVDTDSQIQGALRLQFGDCTCLTIAHRLNTIMDADGVIVLDSGKVLENGEPAALLANYQGVFVGMVDQTGRSSSRYLKQLARAAFSVRAEVAGEDGVPSSHSLQRVRSLLHTRSFFAARTTLSGIPTVPSKSLLTEMVPEGVVVGESEVVGDDGSRDTAAAHGHGGWTAAAAAFAALH</sequence>
<feature type="repeat" description="WD" evidence="3">
    <location>
        <begin position="1749"/>
        <end position="1790"/>
    </location>
</feature>
<evidence type="ECO:0000256" key="3">
    <source>
        <dbReference type="PROSITE-ProRule" id="PRU00221"/>
    </source>
</evidence>
<feature type="region of interest" description="Disordered" evidence="4">
    <location>
        <begin position="573"/>
        <end position="600"/>
    </location>
</feature>
<organism evidence="6 7">
    <name type="scientific">Chlamydomonas incerta</name>
    <dbReference type="NCBI Taxonomy" id="51695"/>
    <lineage>
        <taxon>Eukaryota</taxon>
        <taxon>Viridiplantae</taxon>
        <taxon>Chlorophyta</taxon>
        <taxon>core chlorophytes</taxon>
        <taxon>Chlorophyceae</taxon>
        <taxon>CS clade</taxon>
        <taxon>Chlamydomonadales</taxon>
        <taxon>Chlamydomonadaceae</taxon>
        <taxon>Chlamydomonas</taxon>
    </lineage>
</organism>
<dbReference type="SUPFAM" id="SSF50998">
    <property type="entry name" value="Quinoprotein alcohol dehydrogenase-like"/>
    <property type="match status" value="1"/>
</dbReference>
<evidence type="ECO:0000256" key="4">
    <source>
        <dbReference type="SAM" id="MobiDB-lite"/>
    </source>
</evidence>
<dbReference type="Proteomes" id="UP000650467">
    <property type="component" value="Unassembled WGS sequence"/>
</dbReference>
<feature type="compositionally biased region" description="Low complexity" evidence="4">
    <location>
        <begin position="493"/>
        <end position="503"/>
    </location>
</feature>
<evidence type="ECO:0000259" key="5">
    <source>
        <dbReference type="PROSITE" id="PS50893"/>
    </source>
</evidence>
<feature type="repeat" description="WD" evidence="3">
    <location>
        <begin position="1573"/>
        <end position="1616"/>
    </location>
</feature>
<dbReference type="InterPro" id="IPR018247">
    <property type="entry name" value="EF_Hand_1_Ca_BS"/>
</dbReference>
<feature type="domain" description="ABC transporter" evidence="5">
    <location>
        <begin position="1798"/>
        <end position="2044"/>
    </location>
</feature>
<dbReference type="GO" id="GO:0016887">
    <property type="term" value="F:ATP hydrolysis activity"/>
    <property type="evidence" value="ECO:0007669"/>
    <property type="project" value="InterPro"/>
</dbReference>
<dbReference type="PROSITE" id="PS00678">
    <property type="entry name" value="WD_REPEATS_1"/>
    <property type="match status" value="9"/>
</dbReference>
<proteinExistence type="predicted"/>
<dbReference type="CDD" id="cd21037">
    <property type="entry name" value="MLKL_NTD"/>
    <property type="match status" value="1"/>
</dbReference>
<feature type="repeat" description="WD" evidence="3">
    <location>
        <begin position="1617"/>
        <end position="1649"/>
    </location>
</feature>
<dbReference type="Pfam" id="PF24883">
    <property type="entry name" value="NPHP3_N"/>
    <property type="match status" value="1"/>
</dbReference>
<dbReference type="PRINTS" id="PR00320">
    <property type="entry name" value="GPROTEINBRPT"/>
</dbReference>
<dbReference type="InterPro" id="IPR036537">
    <property type="entry name" value="Adaptor_Cbl_N_dom_sf"/>
</dbReference>
<feature type="repeat" description="WD" evidence="3">
    <location>
        <begin position="1403"/>
        <end position="1444"/>
    </location>
</feature>
<dbReference type="EMBL" id="JAEHOC010000034">
    <property type="protein sequence ID" value="KAG2428484.1"/>
    <property type="molecule type" value="Genomic_DNA"/>
</dbReference>
<feature type="compositionally biased region" description="Polar residues" evidence="4">
    <location>
        <begin position="586"/>
        <end position="600"/>
    </location>
</feature>
<feature type="repeat" description="WD" evidence="3">
    <location>
        <begin position="1489"/>
        <end position="1530"/>
    </location>
</feature>
<reference evidence="6" key="1">
    <citation type="journal article" date="2020" name="bioRxiv">
        <title>Comparative genomics of Chlamydomonas.</title>
        <authorList>
            <person name="Craig R.J."/>
            <person name="Hasan A.R."/>
            <person name="Ness R.W."/>
            <person name="Keightley P.D."/>
        </authorList>
    </citation>
    <scope>NUCLEOTIDE SEQUENCE</scope>
    <source>
        <strain evidence="6">SAG 7.73</strain>
    </source>
</reference>
<dbReference type="InterPro" id="IPR015943">
    <property type="entry name" value="WD40/YVTN_repeat-like_dom_sf"/>
</dbReference>
<dbReference type="InterPro" id="IPR020472">
    <property type="entry name" value="WD40_PAC1"/>
</dbReference>
<feature type="compositionally biased region" description="Basic and acidic residues" evidence="4">
    <location>
        <begin position="1891"/>
        <end position="1906"/>
    </location>
</feature>
<feature type="region of interest" description="Disordered" evidence="4">
    <location>
        <begin position="493"/>
        <end position="512"/>
    </location>
</feature>
<dbReference type="PANTHER" id="PTHR22847:SF637">
    <property type="entry name" value="WD REPEAT DOMAIN 5B"/>
    <property type="match status" value="1"/>
</dbReference>
<name>A0A835SK34_CHLIN</name>
<dbReference type="PROSITE" id="PS50082">
    <property type="entry name" value="WD_REPEATS_2"/>
    <property type="match status" value="14"/>
</dbReference>
<keyword evidence="7" id="KW-1185">Reference proteome</keyword>
<evidence type="ECO:0000313" key="6">
    <source>
        <dbReference type="EMBL" id="KAG2428484.1"/>
    </source>
</evidence>
<keyword evidence="2" id="KW-0677">Repeat</keyword>
<evidence type="ECO:0000256" key="1">
    <source>
        <dbReference type="ARBA" id="ARBA00022574"/>
    </source>
</evidence>
<dbReference type="InterPro" id="IPR059179">
    <property type="entry name" value="MLKL-like_MCAfunc"/>
</dbReference>
<dbReference type="InterPro" id="IPR001680">
    <property type="entry name" value="WD40_rpt"/>
</dbReference>
<dbReference type="SMART" id="SM00320">
    <property type="entry name" value="WD40"/>
    <property type="match status" value="14"/>
</dbReference>
<dbReference type="InterPro" id="IPR036322">
    <property type="entry name" value="WD40_repeat_dom_sf"/>
</dbReference>
<dbReference type="GO" id="GO:1990234">
    <property type="term" value="C:transferase complex"/>
    <property type="evidence" value="ECO:0007669"/>
    <property type="project" value="UniProtKB-ARBA"/>
</dbReference>
<feature type="repeat" description="WD" evidence="3">
    <location>
        <begin position="1665"/>
        <end position="1706"/>
    </location>
</feature>
<evidence type="ECO:0000256" key="2">
    <source>
        <dbReference type="ARBA" id="ARBA00022737"/>
    </source>
</evidence>
<dbReference type="FunFam" id="3.40.50.300:FF:003492">
    <property type="entry name" value="AGAP012735-PA"/>
    <property type="match status" value="1"/>
</dbReference>
<dbReference type="PANTHER" id="PTHR22847">
    <property type="entry name" value="WD40 REPEAT PROTEIN"/>
    <property type="match status" value="1"/>
</dbReference>
<dbReference type="InterPro" id="IPR019775">
    <property type="entry name" value="WD40_repeat_CS"/>
</dbReference>
<dbReference type="Gene3D" id="1.20.930.20">
    <property type="entry name" value="Adaptor protein Cbl, N-terminal domain"/>
    <property type="match status" value="1"/>
</dbReference>
<feature type="region of interest" description="Disordered" evidence="4">
    <location>
        <begin position="1793"/>
        <end position="1812"/>
    </location>
</feature>
<dbReference type="InterPro" id="IPR054000">
    <property type="entry name" value="MLKL_N"/>
</dbReference>
<feature type="repeat" description="WD" evidence="3">
    <location>
        <begin position="1707"/>
        <end position="1748"/>
    </location>
</feature>
<dbReference type="GO" id="GO:0007166">
    <property type="term" value="P:cell surface receptor signaling pathway"/>
    <property type="evidence" value="ECO:0007669"/>
    <property type="project" value="InterPro"/>
</dbReference>
<dbReference type="PROSITE" id="PS00211">
    <property type="entry name" value="ABC_TRANSPORTER_1"/>
    <property type="match status" value="1"/>
</dbReference>
<dbReference type="CDD" id="cd00200">
    <property type="entry name" value="WD40"/>
    <property type="match status" value="2"/>
</dbReference>
<dbReference type="InterPro" id="IPR003439">
    <property type="entry name" value="ABC_transporter-like_ATP-bd"/>
</dbReference>
<protein>
    <recommendedName>
        <fullName evidence="5">ABC transporter domain-containing protein</fullName>
    </recommendedName>
</protein>
<dbReference type="Gene3D" id="3.40.50.300">
    <property type="entry name" value="P-loop containing nucleotide triphosphate hydrolases"/>
    <property type="match status" value="1"/>
</dbReference>
<dbReference type="Pfam" id="PF00005">
    <property type="entry name" value="ABC_tran"/>
    <property type="match status" value="1"/>
</dbReference>
<dbReference type="SUPFAM" id="SSF50978">
    <property type="entry name" value="WD40 repeat-like"/>
    <property type="match status" value="1"/>
</dbReference>
<dbReference type="InterPro" id="IPR056884">
    <property type="entry name" value="NPHP3-like_N"/>
</dbReference>
<accession>A0A835SK34</accession>
<feature type="region of interest" description="Disordered" evidence="4">
    <location>
        <begin position="1034"/>
        <end position="1055"/>
    </location>
</feature>
<dbReference type="PROSITE" id="PS00018">
    <property type="entry name" value="EF_HAND_1"/>
    <property type="match status" value="1"/>
</dbReference>
<feature type="repeat" description="WD" evidence="3">
    <location>
        <begin position="1235"/>
        <end position="1276"/>
    </location>
</feature>
<feature type="repeat" description="WD" evidence="3">
    <location>
        <begin position="1193"/>
        <end position="1234"/>
    </location>
</feature>
<dbReference type="InterPro" id="IPR027417">
    <property type="entry name" value="P-loop_NTPase"/>
</dbReference>
<dbReference type="PROSITE" id="PS50294">
    <property type="entry name" value="WD_REPEATS_REGION"/>
    <property type="match status" value="14"/>
</dbReference>
<feature type="repeat" description="WD" evidence="3">
    <location>
        <begin position="1361"/>
        <end position="1396"/>
    </location>
</feature>
<dbReference type="OrthoDB" id="548693at2759"/>
<dbReference type="Gene3D" id="2.130.10.10">
    <property type="entry name" value="YVTN repeat-like/Quinoprotein amine dehydrogenase"/>
    <property type="match status" value="6"/>
</dbReference>
<dbReference type="Pfam" id="PF00400">
    <property type="entry name" value="WD40"/>
    <property type="match status" value="14"/>
</dbReference>
<gene>
    <name evidence="6" type="ORF">HXX76_011602</name>
</gene>
<feature type="repeat" description="WD" evidence="3">
    <location>
        <begin position="1319"/>
        <end position="1360"/>
    </location>
</feature>
<dbReference type="GO" id="GO:0005524">
    <property type="term" value="F:ATP binding"/>
    <property type="evidence" value="ECO:0007669"/>
    <property type="project" value="InterPro"/>
</dbReference>